<feature type="transmembrane region" description="Helical" evidence="6">
    <location>
        <begin position="53"/>
        <end position="71"/>
    </location>
</feature>
<feature type="transmembrane region" description="Helical" evidence="6">
    <location>
        <begin position="12"/>
        <end position="33"/>
    </location>
</feature>
<protein>
    <submittedName>
        <fullName evidence="8">MFS-type transporter</fullName>
    </submittedName>
</protein>
<keyword evidence="4 6" id="KW-1133">Transmembrane helix</keyword>
<feature type="transmembrane region" description="Helical" evidence="6">
    <location>
        <begin position="300"/>
        <end position="318"/>
    </location>
</feature>
<evidence type="ECO:0000256" key="6">
    <source>
        <dbReference type="SAM" id="Phobius"/>
    </source>
</evidence>
<dbReference type="SUPFAM" id="SSF103473">
    <property type="entry name" value="MFS general substrate transporter"/>
    <property type="match status" value="1"/>
</dbReference>
<dbReference type="GO" id="GO:0005886">
    <property type="term" value="C:plasma membrane"/>
    <property type="evidence" value="ECO:0007669"/>
    <property type="project" value="UniProtKB-SubCell"/>
</dbReference>
<dbReference type="GO" id="GO:0022857">
    <property type="term" value="F:transmembrane transporter activity"/>
    <property type="evidence" value="ECO:0007669"/>
    <property type="project" value="InterPro"/>
</dbReference>
<dbReference type="InterPro" id="IPR050495">
    <property type="entry name" value="ATG22/LtaA_families"/>
</dbReference>
<dbReference type="OrthoDB" id="9768783at2"/>
<feature type="transmembrane region" description="Helical" evidence="6">
    <location>
        <begin position="110"/>
        <end position="131"/>
    </location>
</feature>
<feature type="transmembrane region" description="Helical" evidence="6">
    <location>
        <begin position="358"/>
        <end position="384"/>
    </location>
</feature>
<dbReference type="InterPro" id="IPR020846">
    <property type="entry name" value="MFS_dom"/>
</dbReference>
<dbReference type="PANTHER" id="PTHR23519">
    <property type="entry name" value="AUTOPHAGY-RELATED PROTEIN 22"/>
    <property type="match status" value="1"/>
</dbReference>
<feature type="transmembrane region" description="Helical" evidence="6">
    <location>
        <begin position="180"/>
        <end position="199"/>
    </location>
</feature>
<dbReference type="Gene3D" id="1.20.1250.20">
    <property type="entry name" value="MFS general substrate transporter like domains"/>
    <property type="match status" value="2"/>
</dbReference>
<dbReference type="eggNOG" id="COG2270">
    <property type="taxonomic scope" value="Bacteria"/>
</dbReference>
<dbReference type="AlphaFoldDB" id="A0A069RM11"/>
<keyword evidence="2" id="KW-0813">Transport</keyword>
<feature type="transmembrane region" description="Helical" evidence="6">
    <location>
        <begin position="143"/>
        <end position="168"/>
    </location>
</feature>
<feature type="transmembrane region" description="Helical" evidence="6">
    <location>
        <begin position="390"/>
        <end position="410"/>
    </location>
</feature>
<proteinExistence type="predicted"/>
<sequence length="412" mass="45843">MGKTTIQEKSWIMYDWANSAYSITIMTAILPIYYKITSSQAGLELNISTAYWAYANTIATLIISIMAPLLGTLGDYKGNKKRLFLSFWGVGVVFTAMLSIVTISRWHILVLFYILSMIGFAGANIFYDAFLVDVTSKNRMDKISVVGFAFGYIGSTIPFTLSILIIAFHSKIGILEITSYKIAFVITAIWWGVFSVPLIKNVKQVFYIDIEPNPIKMSVKRLLNTIVHIKENRHIFMFLAAYFFYIDGVSTIIKMAAAYGIDIGLGTGDLLAILLVTQIAAFPFALLYGKLSEIYSSKRMIHVAIYIYIFICIFAYQIDSASEYWVLALLVASSQGGIQALSRSYFGKIIPEKKSNEFFGFYNVFGKFASIMGPLIFGMISQITGKSQNAVFGIVALFITGGVILAKLPAEK</sequence>
<evidence type="ECO:0000256" key="1">
    <source>
        <dbReference type="ARBA" id="ARBA00004651"/>
    </source>
</evidence>
<dbReference type="PANTHER" id="PTHR23519:SF1">
    <property type="entry name" value="AUTOPHAGY-RELATED PROTEIN 22"/>
    <property type="match status" value="1"/>
</dbReference>
<dbReference type="RefSeq" id="WP_052636140.1">
    <property type="nucleotide sequence ID" value="NZ_JJMM01000011.1"/>
</dbReference>
<name>A0A069RM11_PEPLI</name>
<evidence type="ECO:0000256" key="2">
    <source>
        <dbReference type="ARBA" id="ARBA00022448"/>
    </source>
</evidence>
<keyword evidence="5 6" id="KW-0472">Membrane</keyword>
<dbReference type="InterPro" id="IPR024671">
    <property type="entry name" value="Atg22-like"/>
</dbReference>
<feature type="transmembrane region" description="Helical" evidence="6">
    <location>
        <begin position="235"/>
        <end position="258"/>
    </location>
</feature>
<feature type="transmembrane region" description="Helical" evidence="6">
    <location>
        <begin position="83"/>
        <end position="104"/>
    </location>
</feature>
<dbReference type="Pfam" id="PF11700">
    <property type="entry name" value="ATG22"/>
    <property type="match status" value="2"/>
</dbReference>
<dbReference type="CDD" id="cd17482">
    <property type="entry name" value="MFS_YxiO_like"/>
    <property type="match status" value="1"/>
</dbReference>
<dbReference type="PROSITE" id="PS50850">
    <property type="entry name" value="MFS"/>
    <property type="match status" value="1"/>
</dbReference>
<dbReference type="InterPro" id="IPR036259">
    <property type="entry name" value="MFS_trans_sf"/>
</dbReference>
<accession>A0A069RM11</accession>
<reference evidence="8 9" key="1">
    <citation type="submission" date="2014-03" db="EMBL/GenBank/DDBJ databases">
        <title>Genome sequence of Clostridium litorale W6, DSM 5388.</title>
        <authorList>
            <person name="Poehlein A."/>
            <person name="Jagirdar A."/>
            <person name="Khonsari B."/>
            <person name="Chibani C.M."/>
            <person name="Gutierrez Gutierrez D.A."/>
            <person name="Davydova E."/>
            <person name="Alghaithi H.S."/>
            <person name="Nair K.P."/>
            <person name="Dhamotharan K."/>
            <person name="Chandran L."/>
            <person name="G W."/>
            <person name="Daniel R."/>
        </authorList>
    </citation>
    <scope>NUCLEOTIDE SEQUENCE [LARGE SCALE GENOMIC DNA]</scope>
    <source>
        <strain evidence="8 9">W6</strain>
    </source>
</reference>
<evidence type="ECO:0000313" key="8">
    <source>
        <dbReference type="EMBL" id="KDR95237.1"/>
    </source>
</evidence>
<evidence type="ECO:0000256" key="3">
    <source>
        <dbReference type="ARBA" id="ARBA00022692"/>
    </source>
</evidence>
<organism evidence="8 9">
    <name type="scientific">Peptoclostridium litorale DSM 5388</name>
    <dbReference type="NCBI Taxonomy" id="1121324"/>
    <lineage>
        <taxon>Bacteria</taxon>
        <taxon>Bacillati</taxon>
        <taxon>Bacillota</taxon>
        <taxon>Clostridia</taxon>
        <taxon>Peptostreptococcales</taxon>
        <taxon>Peptoclostridiaceae</taxon>
        <taxon>Peptoclostridium</taxon>
    </lineage>
</organism>
<comment type="subcellular location">
    <subcellularLocation>
        <location evidence="1">Cell membrane</location>
        <topology evidence="1">Multi-pass membrane protein</topology>
    </subcellularLocation>
</comment>
<feature type="transmembrane region" description="Helical" evidence="6">
    <location>
        <begin position="324"/>
        <end position="346"/>
    </location>
</feature>
<evidence type="ECO:0000256" key="4">
    <source>
        <dbReference type="ARBA" id="ARBA00022989"/>
    </source>
</evidence>
<evidence type="ECO:0000313" key="9">
    <source>
        <dbReference type="Proteomes" id="UP000027946"/>
    </source>
</evidence>
<dbReference type="Proteomes" id="UP000027946">
    <property type="component" value="Unassembled WGS sequence"/>
</dbReference>
<feature type="transmembrane region" description="Helical" evidence="6">
    <location>
        <begin position="270"/>
        <end position="288"/>
    </location>
</feature>
<evidence type="ECO:0000256" key="5">
    <source>
        <dbReference type="ARBA" id="ARBA00023136"/>
    </source>
</evidence>
<keyword evidence="3 6" id="KW-0812">Transmembrane</keyword>
<feature type="domain" description="Major facilitator superfamily (MFS) profile" evidence="7">
    <location>
        <begin position="233"/>
        <end position="412"/>
    </location>
</feature>
<evidence type="ECO:0000259" key="7">
    <source>
        <dbReference type="PROSITE" id="PS50850"/>
    </source>
</evidence>
<comment type="caution">
    <text evidence="8">The sequence shown here is derived from an EMBL/GenBank/DDBJ whole genome shotgun (WGS) entry which is preliminary data.</text>
</comment>
<dbReference type="EMBL" id="JJMM01000011">
    <property type="protein sequence ID" value="KDR95237.1"/>
    <property type="molecule type" value="Genomic_DNA"/>
</dbReference>
<dbReference type="STRING" id="1121324.CLIT_11c02660"/>
<keyword evidence="9" id="KW-1185">Reference proteome</keyword>
<gene>
    <name evidence="8" type="ORF">CLIT_11c02660</name>
</gene>